<dbReference type="GO" id="GO:0008234">
    <property type="term" value="F:cysteine-type peptidase activity"/>
    <property type="evidence" value="ECO:0007669"/>
    <property type="project" value="InterPro"/>
</dbReference>
<dbReference type="AlphaFoldDB" id="A0AAD8UTF5"/>
<evidence type="ECO:0000256" key="16">
    <source>
        <dbReference type="SAM" id="SignalP"/>
    </source>
</evidence>
<dbReference type="SUPFAM" id="SSF54001">
    <property type="entry name" value="Cysteine proteinases"/>
    <property type="match status" value="1"/>
</dbReference>
<keyword evidence="7" id="KW-0865">Zymogen</keyword>
<dbReference type="PROSITE" id="PS00640">
    <property type="entry name" value="THIOL_PROTEASE_ASN"/>
    <property type="match status" value="1"/>
</dbReference>
<feature type="domain" description="Peptidase C1A papain C-terminal" evidence="17">
    <location>
        <begin position="309"/>
        <end position="572"/>
    </location>
</feature>
<evidence type="ECO:0000256" key="15">
    <source>
        <dbReference type="ARBA" id="ARBA00045556"/>
    </source>
</evidence>
<comment type="similarity">
    <text evidence="3">Belongs to the peptidase C1 family.</text>
</comment>
<dbReference type="GO" id="GO:0006508">
    <property type="term" value="P:proteolysis"/>
    <property type="evidence" value="ECO:0007669"/>
    <property type="project" value="InterPro"/>
</dbReference>
<dbReference type="InterPro" id="IPR025660">
    <property type="entry name" value="Pept_his_AS"/>
</dbReference>
<dbReference type="Gene3D" id="3.90.70.10">
    <property type="entry name" value="Cysteine proteinases"/>
    <property type="match status" value="1"/>
</dbReference>
<feature type="chain" id="PRO_5042146683" description="Dipeptidyl peptidase 1" evidence="16">
    <location>
        <begin position="24"/>
        <end position="589"/>
    </location>
</feature>
<dbReference type="Pfam" id="PF00112">
    <property type="entry name" value="Peptidase_C1"/>
    <property type="match status" value="1"/>
</dbReference>
<dbReference type="EC" id="3.4.14.1" evidence="5"/>
<dbReference type="PROSITE" id="PS00139">
    <property type="entry name" value="THIOL_PROTEASE_CYS"/>
    <property type="match status" value="1"/>
</dbReference>
<dbReference type="SMART" id="SM00645">
    <property type="entry name" value="Pept_C1"/>
    <property type="match status" value="1"/>
</dbReference>
<dbReference type="InterPro" id="IPR000169">
    <property type="entry name" value="Pept_cys_AS"/>
</dbReference>
<protein>
    <recommendedName>
        <fullName evidence="6">Dipeptidyl peptidase 1</fullName>
        <ecNumber evidence="5">3.4.14.1</ecNumber>
    </recommendedName>
    <alternativeName>
        <fullName evidence="12">Cathepsin C</fullName>
    </alternativeName>
    <alternativeName>
        <fullName evidence="11">Cathepsin J</fullName>
    </alternativeName>
    <alternativeName>
        <fullName evidence="14">Dipeptidyl peptidase I</fullName>
    </alternativeName>
    <alternativeName>
        <fullName evidence="13">Dipeptidyl transferase</fullName>
    </alternativeName>
</protein>
<comment type="cofactor">
    <cofactor evidence="2">
        <name>chloride</name>
        <dbReference type="ChEBI" id="CHEBI:17996"/>
    </cofactor>
</comment>
<comment type="subunit">
    <text evidence="4">Tetramer of heterotrimers consisting of exclusion domain, heavy- and light chains.</text>
</comment>
<keyword evidence="19" id="KW-1185">Reference proteome</keyword>
<evidence type="ECO:0000256" key="9">
    <source>
        <dbReference type="ARBA" id="ARBA00023180"/>
    </source>
</evidence>
<name>A0AAD8UTF5_BABGI</name>
<sequence>MLSHRLVFVLSVSFYFLHSLARADLPIHALTSDAIGLWRILQTDTLHEEPQTCGSTVPNTNTANLKLGDYRKYLESRYGDLKESIIELVDERYHRRSEIPPRNHWLYLGVRSPQSHDDFVGIWTMVYDEGVSIDIGPTRYFGYFKYYQVENSECPMVMDGSQTDSYGNAKCYKTEPYEIRLGWVTKKIYKDGKPKNMYGCFYAEKIKKDALHSYVLDESATAPISKANSGSSGLWQRKSYSQFSDLSPFRFMQLHKGVSYRSLHHSHGSHAKDSLNEMVTRFMQTEGERRYHACKTTSGEDDYFRELALPKNWSWGDSFEGDEDTIQPFSQGQCGSCYAMASVYAFSKRVGILLKKMYPHKSWENLPRPSVQDIVECSPFGQGCFGGFPFLVGKHLSELGGLDESESPYNMYLESEVATCSTKYLADQNRWFASAYGYVGGCYECTNEFEIMKEIYNHGPVVAAIDAPQSLFNYHRGEFLILITNVFKGIYDDESSTHGSTCDLPLSGLNGWEYTNHAIAIVGWGEEEIDGKINKFWICRNTWGNNWGEGGFFKLKRGVNQCSIESHAVYIDPDLTRGIPEKLIRDALS</sequence>
<dbReference type="InterPro" id="IPR014882">
    <property type="entry name" value="CathepsinC_exc"/>
</dbReference>
<organism evidence="18 19">
    <name type="scientific">Babesia gibsoni</name>
    <dbReference type="NCBI Taxonomy" id="33632"/>
    <lineage>
        <taxon>Eukaryota</taxon>
        <taxon>Sar</taxon>
        <taxon>Alveolata</taxon>
        <taxon>Apicomplexa</taxon>
        <taxon>Aconoidasida</taxon>
        <taxon>Piroplasmida</taxon>
        <taxon>Babesiidae</taxon>
        <taxon>Babesia</taxon>
    </lineage>
</organism>
<evidence type="ECO:0000256" key="10">
    <source>
        <dbReference type="ARBA" id="ARBA00023214"/>
    </source>
</evidence>
<dbReference type="PANTHER" id="PTHR12411">
    <property type="entry name" value="CYSTEINE PROTEASE FAMILY C1-RELATED"/>
    <property type="match status" value="1"/>
</dbReference>
<dbReference type="EMBL" id="JAVEPI010000001">
    <property type="protein sequence ID" value="KAK1444192.1"/>
    <property type="molecule type" value="Genomic_DNA"/>
</dbReference>
<accession>A0AAD8UTF5</accession>
<keyword evidence="10" id="KW-0868">Chloride</keyword>
<evidence type="ECO:0000256" key="14">
    <source>
        <dbReference type="ARBA" id="ARBA00032961"/>
    </source>
</evidence>
<keyword evidence="8" id="KW-1015">Disulfide bond</keyword>
<evidence type="ECO:0000256" key="2">
    <source>
        <dbReference type="ARBA" id="ARBA00001923"/>
    </source>
</evidence>
<evidence type="ECO:0000259" key="17">
    <source>
        <dbReference type="SMART" id="SM00645"/>
    </source>
</evidence>
<dbReference type="InterPro" id="IPR013128">
    <property type="entry name" value="Peptidase_C1A"/>
</dbReference>
<dbReference type="SUPFAM" id="SSF75001">
    <property type="entry name" value="Dipeptidyl peptidase I (cathepsin C), exclusion domain"/>
    <property type="match status" value="1"/>
</dbReference>
<dbReference type="Proteomes" id="UP001230268">
    <property type="component" value="Unassembled WGS sequence"/>
</dbReference>
<evidence type="ECO:0000313" key="18">
    <source>
        <dbReference type="EMBL" id="KAK1444192.1"/>
    </source>
</evidence>
<dbReference type="InterPro" id="IPR025661">
    <property type="entry name" value="Pept_asp_AS"/>
</dbReference>
<dbReference type="Pfam" id="PF08773">
    <property type="entry name" value="CathepsinC_exc"/>
    <property type="match status" value="1"/>
</dbReference>
<evidence type="ECO:0000256" key="3">
    <source>
        <dbReference type="ARBA" id="ARBA00008455"/>
    </source>
</evidence>
<evidence type="ECO:0000313" key="19">
    <source>
        <dbReference type="Proteomes" id="UP001230268"/>
    </source>
</evidence>
<evidence type="ECO:0000256" key="11">
    <source>
        <dbReference type="ARBA" id="ARBA00029762"/>
    </source>
</evidence>
<evidence type="ECO:0000256" key="4">
    <source>
        <dbReference type="ARBA" id="ARBA00011610"/>
    </source>
</evidence>
<proteinExistence type="inferred from homology"/>
<gene>
    <name evidence="18" type="ORF">BgAZ_100980</name>
</gene>
<keyword evidence="9" id="KW-0325">Glycoprotein</keyword>
<evidence type="ECO:0000256" key="7">
    <source>
        <dbReference type="ARBA" id="ARBA00023145"/>
    </source>
</evidence>
<comment type="function">
    <text evidence="15">Thiol protease. Has dipeptidylpeptidase activity. Active against a broad range of dipeptide substrates composed of both polar and hydrophobic amino acids. Proline cannot occupy the P1 position and arginine cannot occupy the P2 position of the substrate. Can act as both an exopeptidase and endopeptidase. Activates serine proteases such as elastase, cathepsin G and granzymes A and B.</text>
</comment>
<comment type="catalytic activity">
    <reaction evidence="1">
        <text>Release of an N-terminal dipeptide, Xaa-Yaa-|-Zaa-, except when Xaa is Arg or Lys, or Yaa or Zaa is Pro.</text>
        <dbReference type="EC" id="3.4.14.1"/>
    </reaction>
</comment>
<evidence type="ECO:0000256" key="8">
    <source>
        <dbReference type="ARBA" id="ARBA00023157"/>
    </source>
</evidence>
<dbReference type="GO" id="GO:0008239">
    <property type="term" value="F:dipeptidyl-peptidase activity"/>
    <property type="evidence" value="ECO:0007669"/>
    <property type="project" value="UniProtKB-EC"/>
</dbReference>
<dbReference type="InterPro" id="IPR038765">
    <property type="entry name" value="Papain-like_cys_pep_sf"/>
</dbReference>
<evidence type="ECO:0000256" key="1">
    <source>
        <dbReference type="ARBA" id="ARBA00000738"/>
    </source>
</evidence>
<feature type="signal peptide" evidence="16">
    <location>
        <begin position="1"/>
        <end position="23"/>
    </location>
</feature>
<keyword evidence="16" id="KW-0732">Signal</keyword>
<dbReference type="PROSITE" id="PS00639">
    <property type="entry name" value="THIOL_PROTEASE_HIS"/>
    <property type="match status" value="1"/>
</dbReference>
<comment type="caution">
    <text evidence="18">The sequence shown here is derived from an EMBL/GenBank/DDBJ whole genome shotgun (WGS) entry which is preliminary data.</text>
</comment>
<dbReference type="InterPro" id="IPR000668">
    <property type="entry name" value="Peptidase_C1A_C"/>
</dbReference>
<dbReference type="Gene3D" id="2.40.128.80">
    <property type="entry name" value="Cathepsin C, exclusion domain"/>
    <property type="match status" value="1"/>
</dbReference>
<evidence type="ECO:0000256" key="12">
    <source>
        <dbReference type="ARBA" id="ARBA00029779"/>
    </source>
</evidence>
<evidence type="ECO:0000256" key="6">
    <source>
        <dbReference type="ARBA" id="ARBA00014709"/>
    </source>
</evidence>
<dbReference type="PRINTS" id="PR00705">
    <property type="entry name" value="PAPAIN"/>
</dbReference>
<evidence type="ECO:0000256" key="13">
    <source>
        <dbReference type="ARBA" id="ARBA00030778"/>
    </source>
</evidence>
<dbReference type="InterPro" id="IPR036496">
    <property type="entry name" value="CathepsinC_exc_dom_sf"/>
</dbReference>
<evidence type="ECO:0000256" key="5">
    <source>
        <dbReference type="ARBA" id="ARBA00012059"/>
    </source>
</evidence>
<reference evidence="18" key="1">
    <citation type="submission" date="2023-08" db="EMBL/GenBank/DDBJ databases">
        <title>Draft sequence of the Babesia gibsoni genome.</title>
        <authorList>
            <person name="Yamagishi J.Y."/>
            <person name="Xuan X.X."/>
        </authorList>
    </citation>
    <scope>NUCLEOTIDE SEQUENCE</scope>
    <source>
        <strain evidence="18">Azabu</strain>
    </source>
</reference>